<name>A0AAN9HX17_CROPI</name>
<feature type="region of interest" description="Disordered" evidence="1">
    <location>
        <begin position="70"/>
        <end position="109"/>
    </location>
</feature>
<evidence type="ECO:0000313" key="3">
    <source>
        <dbReference type="Proteomes" id="UP001372338"/>
    </source>
</evidence>
<evidence type="ECO:0000256" key="1">
    <source>
        <dbReference type="SAM" id="MobiDB-lite"/>
    </source>
</evidence>
<feature type="compositionally biased region" description="Polar residues" evidence="1">
    <location>
        <begin position="74"/>
        <end position="85"/>
    </location>
</feature>
<reference evidence="2 3" key="1">
    <citation type="submission" date="2024-01" db="EMBL/GenBank/DDBJ databases">
        <title>The genomes of 5 underutilized Papilionoideae crops provide insights into root nodulation and disease resistanc.</title>
        <authorList>
            <person name="Yuan L."/>
        </authorList>
    </citation>
    <scope>NUCLEOTIDE SEQUENCE [LARGE SCALE GENOMIC DNA]</scope>
    <source>
        <strain evidence="2">ZHUSHIDOU_FW_LH</strain>
        <tissue evidence="2">Leaf</tissue>
    </source>
</reference>
<accession>A0AAN9HX17</accession>
<keyword evidence="3" id="KW-1185">Reference proteome</keyword>
<sequence length="109" mass="11762">MAKKRGRPPKTPSSASKKDDTGSVGDTGTPSKVDFSQLDDEDLHDIDNLSPKQAELWIQKIDALRAKIKEKATDTGNKVSVTNDVGSHLEVGESSNPNLDKAMTNQVSQ</sequence>
<feature type="region of interest" description="Disordered" evidence="1">
    <location>
        <begin position="1"/>
        <end position="46"/>
    </location>
</feature>
<dbReference type="Proteomes" id="UP001372338">
    <property type="component" value="Unassembled WGS sequence"/>
</dbReference>
<comment type="caution">
    <text evidence="2">The sequence shown here is derived from an EMBL/GenBank/DDBJ whole genome shotgun (WGS) entry which is preliminary data.</text>
</comment>
<dbReference type="AlphaFoldDB" id="A0AAN9HX17"/>
<feature type="compositionally biased region" description="Polar residues" evidence="1">
    <location>
        <begin position="93"/>
        <end position="109"/>
    </location>
</feature>
<dbReference type="EMBL" id="JAYWIO010000005">
    <property type="protein sequence ID" value="KAK7259328.1"/>
    <property type="molecule type" value="Genomic_DNA"/>
</dbReference>
<gene>
    <name evidence="2" type="ORF">RIF29_24932</name>
</gene>
<organism evidence="2 3">
    <name type="scientific">Crotalaria pallida</name>
    <name type="common">Smooth rattlebox</name>
    <name type="synonym">Crotalaria striata</name>
    <dbReference type="NCBI Taxonomy" id="3830"/>
    <lineage>
        <taxon>Eukaryota</taxon>
        <taxon>Viridiplantae</taxon>
        <taxon>Streptophyta</taxon>
        <taxon>Embryophyta</taxon>
        <taxon>Tracheophyta</taxon>
        <taxon>Spermatophyta</taxon>
        <taxon>Magnoliopsida</taxon>
        <taxon>eudicotyledons</taxon>
        <taxon>Gunneridae</taxon>
        <taxon>Pentapetalae</taxon>
        <taxon>rosids</taxon>
        <taxon>fabids</taxon>
        <taxon>Fabales</taxon>
        <taxon>Fabaceae</taxon>
        <taxon>Papilionoideae</taxon>
        <taxon>50 kb inversion clade</taxon>
        <taxon>genistoids sensu lato</taxon>
        <taxon>core genistoids</taxon>
        <taxon>Crotalarieae</taxon>
        <taxon>Crotalaria</taxon>
    </lineage>
</organism>
<protein>
    <submittedName>
        <fullName evidence="2">Uncharacterized protein</fullName>
    </submittedName>
</protein>
<proteinExistence type="predicted"/>
<evidence type="ECO:0000313" key="2">
    <source>
        <dbReference type="EMBL" id="KAK7259328.1"/>
    </source>
</evidence>